<feature type="domain" description="Protein kinase" evidence="4">
    <location>
        <begin position="1"/>
        <end position="281"/>
    </location>
</feature>
<dbReference type="Gene3D" id="1.10.510.10">
    <property type="entry name" value="Transferase(Phosphotransferase) domain 1"/>
    <property type="match status" value="1"/>
</dbReference>
<dbReference type="PROSITE" id="PS50011">
    <property type="entry name" value="PROTEIN_KINASE_DOM"/>
    <property type="match status" value="1"/>
</dbReference>
<dbReference type="SMART" id="SM00219">
    <property type="entry name" value="TyrKc"/>
    <property type="match status" value="1"/>
</dbReference>
<dbReference type="InterPro" id="IPR000719">
    <property type="entry name" value="Prot_kinase_dom"/>
</dbReference>
<keyword evidence="1" id="KW-0547">Nucleotide-binding</keyword>
<dbReference type="GO" id="GO:0004713">
    <property type="term" value="F:protein tyrosine kinase activity"/>
    <property type="evidence" value="ECO:0007669"/>
    <property type="project" value="InterPro"/>
</dbReference>
<feature type="region of interest" description="Disordered" evidence="3">
    <location>
        <begin position="601"/>
        <end position="628"/>
    </location>
</feature>
<dbReference type="FunFam" id="1.10.510.10:FF:000571">
    <property type="entry name" value="Maternal embryonic leucine zipper kinase"/>
    <property type="match status" value="1"/>
</dbReference>
<dbReference type="GO" id="GO:0005524">
    <property type="term" value="F:ATP binding"/>
    <property type="evidence" value="ECO:0007669"/>
    <property type="project" value="UniProtKB-KW"/>
</dbReference>
<proteinExistence type="predicted"/>
<dbReference type="Proteomes" id="UP001221142">
    <property type="component" value="Unassembled WGS sequence"/>
</dbReference>
<dbReference type="EMBL" id="JARKIF010000109">
    <property type="protein sequence ID" value="KAJ7604330.1"/>
    <property type="molecule type" value="Genomic_DNA"/>
</dbReference>
<feature type="compositionally biased region" description="Basic and acidic residues" evidence="3">
    <location>
        <begin position="601"/>
        <end position="610"/>
    </location>
</feature>
<evidence type="ECO:0000313" key="6">
    <source>
        <dbReference type="Proteomes" id="UP001221142"/>
    </source>
</evidence>
<keyword evidence="5" id="KW-0808">Transferase</keyword>
<feature type="region of interest" description="Disordered" evidence="3">
    <location>
        <begin position="337"/>
        <end position="368"/>
    </location>
</feature>
<dbReference type="PANTHER" id="PTHR24347">
    <property type="entry name" value="SERINE/THREONINE-PROTEIN KINASE"/>
    <property type="match status" value="1"/>
</dbReference>
<evidence type="ECO:0000256" key="3">
    <source>
        <dbReference type="SAM" id="MobiDB-lite"/>
    </source>
</evidence>
<dbReference type="AlphaFoldDB" id="A0AAD7AYG7"/>
<feature type="compositionally biased region" description="Polar residues" evidence="3">
    <location>
        <begin position="449"/>
        <end position="459"/>
    </location>
</feature>
<keyword evidence="5" id="KW-0418">Kinase</keyword>
<sequence>MLANEFAEYRTGKTLKTYSVNGSTWATLKEATHTRSGKQYACKIIRMEDMPGREHLVHNEVTALQRIQNASPNVLKMHRYAETAHDVRLYLDLCAGGSLSERIANSGAYSEVKAADFIRTLLRAVKHVHDSGVVHRDLRPENILFRTPDESAPIVITEFGLSRLVEEAPYEDHDNIQLYASGSWSYMAPEILANVGGHGAGVDVWQIGILTFFILTGGYTPFDRDTPERQRHAILTGEYKIPSNGKWESLSPNARQFIGTCLTIDPNRRPTVEEILSHAWQVVPPIPAREALQPKSRSSSVLDLHLPSSVRPPRFNPKRKWRIAGLTIQALNRMFSLTGQKPPAPQSQEQISEDAMEYSDNPESTQSEDRIVIVVPKNEDENECPSPSVSSLFDRKSLLTNSSVPTDEEESGKFSPRFSPRPISQEFAPFSELDESAAQAALDSEEVSKPSSASDTLYTPETWGSHDVAEAPSLMPDGGSDASPISTFVLFAPHELSDERAAVTPEDIRSLETDFTEGGTIVSVHIPTEAEAWVEEHYDDQELKSLRATGLRGPIAGMFSPEEPALMLFGSILDDQVLEIAKVLADVSGFVVMVRPAEDDPIPKLHDHPGEPPSPTSHVGEPKQFNTMDDGEMLKHPSLDVNFGPASRLRGGGGEESADYDSSVPWTSKAHKTVVWLRLWPDKHKYPVQVRVGTRTNCSHLGTPMVQAWKSLKLSGMFISQ</sequence>
<reference evidence="5" key="1">
    <citation type="submission" date="2023-03" db="EMBL/GenBank/DDBJ databases">
        <title>Massive genome expansion in bonnet fungi (Mycena s.s.) driven by repeated elements and novel gene families across ecological guilds.</title>
        <authorList>
            <consortium name="Lawrence Berkeley National Laboratory"/>
            <person name="Harder C.B."/>
            <person name="Miyauchi S."/>
            <person name="Viragh M."/>
            <person name="Kuo A."/>
            <person name="Thoen E."/>
            <person name="Andreopoulos B."/>
            <person name="Lu D."/>
            <person name="Skrede I."/>
            <person name="Drula E."/>
            <person name="Henrissat B."/>
            <person name="Morin E."/>
            <person name="Kohler A."/>
            <person name="Barry K."/>
            <person name="LaButti K."/>
            <person name="Morin E."/>
            <person name="Salamov A."/>
            <person name="Lipzen A."/>
            <person name="Mereny Z."/>
            <person name="Hegedus B."/>
            <person name="Baldrian P."/>
            <person name="Stursova M."/>
            <person name="Weitz H."/>
            <person name="Taylor A."/>
            <person name="Grigoriev I.V."/>
            <person name="Nagy L.G."/>
            <person name="Martin F."/>
            <person name="Kauserud H."/>
        </authorList>
    </citation>
    <scope>NUCLEOTIDE SEQUENCE</scope>
    <source>
        <strain evidence="5">9284</strain>
    </source>
</reference>
<evidence type="ECO:0000313" key="5">
    <source>
        <dbReference type="EMBL" id="KAJ7604330.1"/>
    </source>
</evidence>
<name>A0AAD7AYG7_9AGAR</name>
<dbReference type="SUPFAM" id="SSF56112">
    <property type="entry name" value="Protein kinase-like (PK-like)"/>
    <property type="match status" value="1"/>
</dbReference>
<dbReference type="InterPro" id="IPR020635">
    <property type="entry name" value="Tyr_kinase_cat_dom"/>
</dbReference>
<keyword evidence="2" id="KW-0067">ATP-binding</keyword>
<gene>
    <name evidence="5" type="ORF">FB45DRAFT_54096</name>
</gene>
<dbReference type="InterPro" id="IPR008266">
    <property type="entry name" value="Tyr_kinase_AS"/>
</dbReference>
<accession>A0AAD7AYG7</accession>
<feature type="region of interest" description="Disordered" evidence="3">
    <location>
        <begin position="439"/>
        <end position="463"/>
    </location>
</feature>
<organism evidence="5 6">
    <name type="scientific">Roridomyces roridus</name>
    <dbReference type="NCBI Taxonomy" id="1738132"/>
    <lineage>
        <taxon>Eukaryota</taxon>
        <taxon>Fungi</taxon>
        <taxon>Dikarya</taxon>
        <taxon>Basidiomycota</taxon>
        <taxon>Agaricomycotina</taxon>
        <taxon>Agaricomycetes</taxon>
        <taxon>Agaricomycetidae</taxon>
        <taxon>Agaricales</taxon>
        <taxon>Marasmiineae</taxon>
        <taxon>Mycenaceae</taxon>
        <taxon>Roridomyces</taxon>
    </lineage>
</organism>
<feature type="region of interest" description="Disordered" evidence="3">
    <location>
        <begin position="402"/>
        <end position="424"/>
    </location>
</feature>
<evidence type="ECO:0000259" key="4">
    <source>
        <dbReference type="PROSITE" id="PS50011"/>
    </source>
</evidence>
<dbReference type="PROSITE" id="PS00109">
    <property type="entry name" value="PROTEIN_KINASE_TYR"/>
    <property type="match status" value="1"/>
</dbReference>
<keyword evidence="6" id="KW-1185">Reference proteome</keyword>
<protein>
    <submittedName>
        <fullName evidence="5">Kinase-like domain-containing protein</fullName>
    </submittedName>
</protein>
<dbReference type="Pfam" id="PF00069">
    <property type="entry name" value="Pkinase"/>
    <property type="match status" value="1"/>
</dbReference>
<dbReference type="InterPro" id="IPR011009">
    <property type="entry name" value="Kinase-like_dom_sf"/>
</dbReference>
<comment type="caution">
    <text evidence="5">The sequence shown here is derived from an EMBL/GenBank/DDBJ whole genome shotgun (WGS) entry which is preliminary data.</text>
</comment>
<evidence type="ECO:0000256" key="2">
    <source>
        <dbReference type="ARBA" id="ARBA00022840"/>
    </source>
</evidence>
<evidence type="ECO:0000256" key="1">
    <source>
        <dbReference type="ARBA" id="ARBA00022741"/>
    </source>
</evidence>